<dbReference type="SUPFAM" id="SSF57196">
    <property type="entry name" value="EGF/Laminin"/>
    <property type="match status" value="2"/>
</dbReference>
<feature type="compositionally biased region" description="Basic and acidic residues" evidence="4">
    <location>
        <begin position="2999"/>
        <end position="3009"/>
    </location>
</feature>
<feature type="compositionally biased region" description="Basic residues" evidence="4">
    <location>
        <begin position="2834"/>
        <end position="2844"/>
    </location>
</feature>
<name>A0A226EXB4_FOLCA</name>
<dbReference type="CDD" id="cd00054">
    <property type="entry name" value="EGF_CA"/>
    <property type="match status" value="2"/>
</dbReference>
<dbReference type="InterPro" id="IPR016186">
    <property type="entry name" value="C-type_lectin-like/link_sf"/>
</dbReference>
<evidence type="ECO:0000259" key="6">
    <source>
        <dbReference type="PROSITE" id="PS50026"/>
    </source>
</evidence>
<dbReference type="SMART" id="SM00181">
    <property type="entry name" value="EGF"/>
    <property type="match status" value="3"/>
</dbReference>
<evidence type="ECO:0000313" key="8">
    <source>
        <dbReference type="EMBL" id="OXA61797.1"/>
    </source>
</evidence>
<feature type="region of interest" description="Disordered" evidence="4">
    <location>
        <begin position="1841"/>
        <end position="1888"/>
    </location>
</feature>
<dbReference type="STRING" id="158441.A0A226EXB4"/>
<feature type="domain" description="EGF-like" evidence="6">
    <location>
        <begin position="1675"/>
        <end position="1705"/>
    </location>
</feature>
<feature type="domain" description="EGF-like" evidence="6">
    <location>
        <begin position="1633"/>
        <end position="1670"/>
    </location>
</feature>
<evidence type="ECO:0000259" key="5">
    <source>
        <dbReference type="PROSITE" id="PS01180"/>
    </source>
</evidence>
<dbReference type="Gene3D" id="2.10.25.10">
    <property type="entry name" value="Laminin"/>
    <property type="match status" value="2"/>
</dbReference>
<feature type="region of interest" description="Disordered" evidence="4">
    <location>
        <begin position="2332"/>
        <end position="2359"/>
    </location>
</feature>
<feature type="compositionally biased region" description="Acidic residues" evidence="4">
    <location>
        <begin position="82"/>
        <end position="97"/>
    </location>
</feature>
<evidence type="ECO:0000313" key="9">
    <source>
        <dbReference type="Proteomes" id="UP000198287"/>
    </source>
</evidence>
<feature type="compositionally biased region" description="Acidic residues" evidence="4">
    <location>
        <begin position="3116"/>
        <end position="3127"/>
    </location>
</feature>
<feature type="compositionally biased region" description="Polar residues" evidence="4">
    <location>
        <begin position="2803"/>
        <end position="2818"/>
    </location>
</feature>
<keyword evidence="3" id="KW-0245">EGF-like domain</keyword>
<feature type="compositionally biased region" description="Polar residues" evidence="4">
    <location>
        <begin position="1841"/>
        <end position="1851"/>
    </location>
</feature>
<evidence type="ECO:0000259" key="7">
    <source>
        <dbReference type="PROSITE" id="PS50041"/>
    </source>
</evidence>
<feature type="region of interest" description="Disordered" evidence="4">
    <location>
        <begin position="2287"/>
        <end position="2306"/>
    </location>
</feature>
<feature type="region of interest" description="Disordered" evidence="4">
    <location>
        <begin position="2662"/>
        <end position="2701"/>
    </location>
</feature>
<keyword evidence="9" id="KW-1185">Reference proteome</keyword>
<feature type="region of interest" description="Disordered" evidence="4">
    <location>
        <begin position="575"/>
        <end position="608"/>
    </location>
</feature>
<gene>
    <name evidence="8" type="ORF">Fcan01_03770</name>
</gene>
<feature type="disulfide bond" evidence="3">
    <location>
        <begin position="1734"/>
        <end position="1743"/>
    </location>
</feature>
<feature type="region of interest" description="Disordered" evidence="4">
    <location>
        <begin position="445"/>
        <end position="488"/>
    </location>
</feature>
<comment type="caution">
    <text evidence="8">The sequence shown here is derived from an EMBL/GenBank/DDBJ whole genome shotgun (WGS) entry which is preliminary data.</text>
</comment>
<reference evidence="8 9" key="1">
    <citation type="submission" date="2015-12" db="EMBL/GenBank/DDBJ databases">
        <title>The genome of Folsomia candida.</title>
        <authorList>
            <person name="Faddeeva A."/>
            <person name="Derks M.F."/>
            <person name="Anvar Y."/>
            <person name="Smit S."/>
            <person name="Van Straalen N."/>
            <person name="Roelofs D."/>
        </authorList>
    </citation>
    <scope>NUCLEOTIDE SEQUENCE [LARGE SCALE GENOMIC DNA]</scope>
    <source>
        <strain evidence="8 9">VU population</strain>
        <tissue evidence="8">Whole body</tissue>
    </source>
</reference>
<feature type="compositionally biased region" description="Basic and acidic residues" evidence="4">
    <location>
        <begin position="3066"/>
        <end position="3087"/>
    </location>
</feature>
<feature type="compositionally biased region" description="Basic and acidic residues" evidence="4">
    <location>
        <begin position="2297"/>
        <end position="2306"/>
    </location>
</feature>
<dbReference type="PROSITE" id="PS01180">
    <property type="entry name" value="CUB"/>
    <property type="match status" value="2"/>
</dbReference>
<dbReference type="PANTHER" id="PTHR24251:SF37">
    <property type="entry name" value="CUB DOMAIN-CONTAINING PROTEIN"/>
    <property type="match status" value="1"/>
</dbReference>
<feature type="region of interest" description="Disordered" evidence="4">
    <location>
        <begin position="1904"/>
        <end position="1924"/>
    </location>
</feature>
<dbReference type="InterPro" id="IPR000742">
    <property type="entry name" value="EGF"/>
</dbReference>
<dbReference type="OrthoDB" id="418245at2759"/>
<feature type="disulfide bond" evidence="3">
    <location>
        <begin position="1660"/>
        <end position="1669"/>
    </location>
</feature>
<dbReference type="Pfam" id="PF00059">
    <property type="entry name" value="Lectin_C"/>
    <property type="match status" value="2"/>
</dbReference>
<dbReference type="Gene3D" id="2.60.120.290">
    <property type="entry name" value="Spermadhesin, CUB domain"/>
    <property type="match status" value="2"/>
</dbReference>
<feature type="region of interest" description="Disordered" evidence="4">
    <location>
        <begin position="3066"/>
        <end position="3160"/>
    </location>
</feature>
<dbReference type="SMART" id="SM00034">
    <property type="entry name" value="CLECT"/>
    <property type="match status" value="2"/>
</dbReference>
<dbReference type="Proteomes" id="UP000198287">
    <property type="component" value="Unassembled WGS sequence"/>
</dbReference>
<dbReference type="InterPro" id="IPR035914">
    <property type="entry name" value="Sperma_CUB_dom_sf"/>
</dbReference>
<feature type="compositionally biased region" description="Low complexity" evidence="4">
    <location>
        <begin position="2989"/>
        <end position="2998"/>
    </location>
</feature>
<feature type="compositionally biased region" description="Low complexity" evidence="4">
    <location>
        <begin position="3088"/>
        <end position="3105"/>
    </location>
</feature>
<dbReference type="PROSITE" id="PS50026">
    <property type="entry name" value="EGF_3"/>
    <property type="match status" value="3"/>
</dbReference>
<dbReference type="SMART" id="SM00042">
    <property type="entry name" value="CUB"/>
    <property type="match status" value="2"/>
</dbReference>
<feature type="compositionally biased region" description="Polar residues" evidence="4">
    <location>
        <begin position="445"/>
        <end position="467"/>
    </location>
</feature>
<feature type="compositionally biased region" description="Low complexity" evidence="4">
    <location>
        <begin position="2079"/>
        <end position="2090"/>
    </location>
</feature>
<dbReference type="SUPFAM" id="SSF49854">
    <property type="entry name" value="Spermadhesin, CUB domain"/>
    <property type="match status" value="2"/>
</dbReference>
<dbReference type="InterPro" id="IPR000859">
    <property type="entry name" value="CUB_dom"/>
</dbReference>
<sequence length="3182" mass="348382">MANWFKHLRRFKTTTLPQSLAILLLLVGLPMIGSRSLGGNVVRPGNVDEGSVVPLDLDTTTRLGDNSANKPNQFNSNSELVGVEDDDDDDEDDDQGESVEKSDTVINQFSSLSSASGSSSSSGSPCALLVSNTAEKVVSYEEKSLLAVSHHAFDVSHGIVPNVLYTVDVEVPGGSLFRLDYWGNDVSDGERSRVVGKRRHQRDRDVLELFFNDPSSSTRNAPDDPDSVAFCSKHSLGGANKEGQKPLILSFSWYISGNGVVSPLPTSGPPPTIVFRLRFTPIAESVSSIFEQTLHVAVRRDCFLVMKIGGRTTLSMDSLWNAHPSVKTEGLNCTVLLLPRPTFGLEVRITNLSIYGMRDICKGRYLTFSRTMQTSKSNSDYSDSSSAPELQNEFPTYTHQLSPLGRKFCGKLQDYSAEERLLTFKAGGGGGETQSQSIPVAVQPQNKLGESPPYSFSNPHGESTKNGSDAGGDGDMNPNVNENNDNVLKTSSDGLLLRVSLPGSVKNKETFTLDINSLSPCQRVVLRDLNGGLRYSKGPTLEDSSDQDANECSIVIHVPYGNRIITRMSLTKRPVLPDDDEIDQEESEPVDGKSESDAEFAPNKNPNNLNNSFYYKQQIYNNINNNNNASAGDSDGSSFSKLMRTTKSYECPPNFAPSSTTSPNHPMFMLIRAEDIESGSEFEWCFDGSSDSSAQHKRAWKSSGNKVKISFELKYFSVFHLTYQSVPIEELVGNCDPGWVALNPGRCAILVESGSNWPAAEESCQMKGGHLATIEDDDVGHKFQKIITESALFHPRRAYWIGANDRESEGNFQWTSGLPFSYKNWFVGWAQRRHEISNAQPNDDGWSGQDCVEIRQVLNPSTPYSEKPLSSQFWSTISLATKSKGQTQSNHQNQVHTANFWPQSRFFWNDRNCEAKNFYICEKLTHKDYDEKDYSCNKTLELSPGTVLTLTSPAYPMSYPDNIVCLTTIAAVAGYRIVLSFDEFVLEESPSCGYDSLEIKEILHEPIDQNNKTKNLSQLDTSILSKRVCGDWTKRLKLLRYKTTSSTSSLSLRLESDFSHHFAGFKANVWTEKDVSGQCSDQQMKKFKSHCYLTTSSPAVSWANAQQICTALQGKLASVVSTEEWKFLAQSLPATSRFDKNKSTFWIGGMIDRSSQLVWSDRMPFNFSAFHSSDLQTISDWKCLSIYWHEWGRGDFAWRLADCNQLSGYVCKKKSYDEGETIQAVNKTFSGTGGKLPSPNFPSNYQNNLDYGYHLIAPPGTQIVLRFSHLDVEDQEDCLYDYVEIVDKKTANATRYCGTYSTADLERLDYVSSSNELDVFFHADFSHSGTGFEIAWRAVDVAMGQRIWLSFQIFELGHLNAASDTSCHLQDHVVVDLDGGVREDGDSSADNEIILCGNLTAFSYRTSFMSIREKIKINVVSPIGKSGRGFLGRFKAVPGQLEETLNVATPANSSVSLTSINFPLIPPENTNITLALSSPPNYVLTLNINGTSSCSKTAKSYLEIRDPYHGTNGTTWKLCQSVQVATLSSTIVPKSSGRMRDGLNLVKTISPVTTTSNENGDSNVNNKVGYKEISQGITQMNTAISFRSTFNRLDVRQVYSPGFRGRMWSARIVTMLDENFRAKVLADGDRLLKLDGCMNNPCANGGSCISENGKHHICRCTAPFTGPFCGLSLCDLNPCLFGDCILGEKSIKCVCQLGYGGERCDRRMKPCDDNPCSGHGSCVETNKTAYKCMCYAWWEGPQCESRMLVIPFKPLSQRVFEEPFWLGLLTVTGVLGVIGLIWCLKRHFPEKLEKLLNEDLDKNRGISWGTSQQQAVSPPASRSFLGRIGIRKPSLLSLSSATSNVSGTGASPHSYENRTFSLDDLLRPSRSMMRTPSPHRRRNYSVQVRRDPAEKQLILQQLVSGGGSSSLDGESKPAPTPKPTLAEIIQMSERRLRLASASSMQSEAGSVSGGGEPCTSRQAGADEEETSFSTQAAIKAEKKVTFARMLDKLAASGITSSSSGSDLSCTEETKMVVVAPKPQSKKDRKGHFRRSNKAYNRGRNSETDQDYMDISSSDTTPDPIYIPKLPTRLCISPTGASNSAGGSSNALGKPSQKIPKIASADSLLALFKRFSGSNSAPPSPQYSENEESSAGATPLSTPSSPRNSLLSIRPPALMITSVPEPNNTIELPVIDPFAQNQGCWRAPPASSITLEVPMRDYCLSPIHEVPTPLGTPSHSPCHTPMMKRMSADENLPSIKILMSSEDDDTTRSSSSKKDSPPPRMLRIPIISISVDDAAEDGGTEIDTLNMIEGDPDGNNREEEKKAQSKLFYNSLTGESEVIPDVLIHVPPERCSESQPDLESPVRDVETPLTSPRVKTRPPPLIFANEILSCSNKGPGDDDRNVKIVVPFVNIEYATPVAEYLPKFPSIITGGPKMDCEEEDASHHSLCKTLPEMIPSIIFEHSAKENPLVPPTITINQSSEAESSSDDTPAQRHMLLRPNLCFLSPFAGTSDRIPSESNLSTSGYSSMASPCPSRCPSVSPLCPSEAEDYHTCSHLHGAQRRASLTPGTPKKLLIAPLRRSSFNAPHHATSGLLCDNSNMLCEHEGPGLGERRGEMVVVEVETDSAVEVETDVESCAIITLSSEVDNPAMSMNTDQQPGILSEDMKRNDEMNTLLQVPKKGMPKSRSLDIGGSNASAVDQYSPSDPNSIPDGRNLDKKGQLLRGLGPSLDSKLNNVDRGFLSTTGVTIIFPLSNSISNLSGRKNCGNLIEIPEEKERRLSPASSRSESPLSELSATGGFSFLGSPLTDSDGVYDCGSSEVLTNNNETDTQAITSGTRLGLIPLSRSNPPRRSAGKRKERKPTRGGNNTLLSANPASSADTTSDKGATGGDSQDPILSGDGELQVDFRQISHLHLPPYLAKALPSSSVSPKRASPKRRIRAQPNMDNASSSSSESLASIRSRPRSRTSWSSVQNSRNTSRNNSPLPIFQDQDSNQPSSPSVFLPCAGSLEESSSIKSSMDKEELKPEPRASALSRGGSSELTSRTLTPPIRKISRLRTISHQIRFLRRLELSLIRKKECLTHVKKSSDRRTSILSHSDSESSRCDSSESYSSSSSTCSCSSCSECGGGRGKGGQNEDEEDDEDDDDRTMGEKKPLLLAPSSSGGGSSGKKRQGKVTPLNFLENISAQDFLDSSKKRIRKYK</sequence>
<evidence type="ECO:0000256" key="2">
    <source>
        <dbReference type="ARBA" id="ARBA00023157"/>
    </source>
</evidence>
<dbReference type="PROSITE" id="PS01186">
    <property type="entry name" value="EGF_2"/>
    <property type="match status" value="2"/>
</dbReference>
<feature type="region of interest" description="Disordered" evidence="4">
    <location>
        <begin position="2118"/>
        <end position="2149"/>
    </location>
</feature>
<feature type="region of interest" description="Disordered" evidence="4">
    <location>
        <begin position="61"/>
        <end position="103"/>
    </location>
</feature>
<feature type="compositionally biased region" description="Low complexity" evidence="4">
    <location>
        <begin position="2970"/>
        <end position="2981"/>
    </location>
</feature>
<feature type="region of interest" description="Disordered" evidence="4">
    <location>
        <begin position="2243"/>
        <end position="2265"/>
    </location>
</feature>
<dbReference type="SUPFAM" id="SSF56436">
    <property type="entry name" value="C-type lectin-like"/>
    <property type="match status" value="2"/>
</dbReference>
<feature type="disulfide bond" evidence="3">
    <location>
        <begin position="1695"/>
        <end position="1704"/>
    </location>
</feature>
<keyword evidence="2 3" id="KW-1015">Disulfide bond</keyword>
<dbReference type="Gene3D" id="3.10.100.10">
    <property type="entry name" value="Mannose-Binding Protein A, subunit A"/>
    <property type="match status" value="2"/>
</dbReference>
<dbReference type="PROSITE" id="PS00022">
    <property type="entry name" value="EGF_1"/>
    <property type="match status" value="3"/>
</dbReference>
<feature type="region of interest" description="Disordered" evidence="4">
    <location>
        <begin position="2803"/>
        <end position="2880"/>
    </location>
</feature>
<feature type="region of interest" description="Disordered" evidence="4">
    <location>
        <begin position="1936"/>
        <end position="1974"/>
    </location>
</feature>
<organism evidence="8 9">
    <name type="scientific">Folsomia candida</name>
    <name type="common">Springtail</name>
    <dbReference type="NCBI Taxonomy" id="158441"/>
    <lineage>
        <taxon>Eukaryota</taxon>
        <taxon>Metazoa</taxon>
        <taxon>Ecdysozoa</taxon>
        <taxon>Arthropoda</taxon>
        <taxon>Hexapoda</taxon>
        <taxon>Collembola</taxon>
        <taxon>Entomobryomorpha</taxon>
        <taxon>Isotomoidea</taxon>
        <taxon>Isotomidae</taxon>
        <taxon>Proisotominae</taxon>
        <taxon>Folsomia</taxon>
    </lineage>
</organism>
<feature type="compositionally biased region" description="Low complexity" evidence="4">
    <location>
        <begin position="2930"/>
        <end position="2952"/>
    </location>
</feature>
<evidence type="ECO:0000256" key="4">
    <source>
        <dbReference type="SAM" id="MobiDB-lite"/>
    </source>
</evidence>
<feature type="region of interest" description="Disordered" evidence="4">
    <location>
        <begin position="2903"/>
        <end position="3027"/>
    </location>
</feature>
<dbReference type="Pfam" id="PF00431">
    <property type="entry name" value="CUB"/>
    <property type="match status" value="2"/>
</dbReference>
<protein>
    <submittedName>
        <fullName evidence="8">Protocadherin Fat 1</fullName>
    </submittedName>
</protein>
<feature type="compositionally biased region" description="Polar residues" evidence="4">
    <location>
        <begin position="2846"/>
        <end position="2866"/>
    </location>
</feature>
<dbReference type="PROSITE" id="PS50041">
    <property type="entry name" value="C_TYPE_LECTIN_2"/>
    <property type="match status" value="2"/>
</dbReference>
<comment type="caution">
    <text evidence="3">Lacks conserved residue(s) required for the propagation of feature annotation.</text>
</comment>
<dbReference type="EMBL" id="LNIX01000001">
    <property type="protein sequence ID" value="OXA61797.1"/>
    <property type="molecule type" value="Genomic_DNA"/>
</dbReference>
<feature type="region of interest" description="Disordered" evidence="4">
    <location>
        <begin position="2077"/>
        <end position="2096"/>
    </location>
</feature>
<feature type="domain" description="C-type lectin" evidence="7">
    <location>
        <begin position="1087"/>
        <end position="1212"/>
    </location>
</feature>
<feature type="compositionally biased region" description="Polar residues" evidence="4">
    <location>
        <begin position="61"/>
        <end position="79"/>
    </location>
</feature>
<feature type="compositionally biased region" description="Polar residues" evidence="4">
    <location>
        <begin position="3017"/>
        <end position="3027"/>
    </location>
</feature>
<feature type="compositionally biased region" description="Polar residues" evidence="4">
    <location>
        <begin position="2675"/>
        <end position="2689"/>
    </location>
</feature>
<feature type="compositionally biased region" description="Polar residues" evidence="4">
    <location>
        <begin position="2953"/>
        <end position="2965"/>
    </location>
</feature>
<dbReference type="InterPro" id="IPR001304">
    <property type="entry name" value="C-type_lectin-like"/>
</dbReference>
<proteinExistence type="predicted"/>
<dbReference type="FunFam" id="2.60.120.290:FF:000005">
    <property type="entry name" value="Procollagen C-endopeptidase enhancer 1"/>
    <property type="match status" value="1"/>
</dbReference>
<feature type="compositionally biased region" description="Low complexity" evidence="4">
    <location>
        <begin position="477"/>
        <end position="486"/>
    </location>
</feature>
<dbReference type="CDD" id="cd00037">
    <property type="entry name" value="CLECT"/>
    <property type="match status" value="2"/>
</dbReference>
<evidence type="ECO:0000256" key="1">
    <source>
        <dbReference type="ARBA" id="ARBA00022737"/>
    </source>
</evidence>
<feature type="domain" description="CUB" evidence="5">
    <location>
        <begin position="1225"/>
        <end position="1339"/>
    </location>
</feature>
<feature type="domain" description="C-type lectin" evidence="7">
    <location>
        <begin position="743"/>
        <end position="922"/>
    </location>
</feature>
<evidence type="ECO:0000256" key="3">
    <source>
        <dbReference type="PROSITE-ProRule" id="PRU00076"/>
    </source>
</evidence>
<dbReference type="InterPro" id="IPR016187">
    <property type="entry name" value="CTDL_fold"/>
</dbReference>
<feature type="domain" description="EGF-like" evidence="6">
    <location>
        <begin position="1707"/>
        <end position="1744"/>
    </location>
</feature>
<keyword evidence="1" id="KW-0677">Repeat</keyword>
<dbReference type="CDD" id="cd00041">
    <property type="entry name" value="CUB"/>
    <property type="match status" value="2"/>
</dbReference>
<feature type="compositionally biased region" description="Acidic residues" evidence="4">
    <location>
        <begin position="577"/>
        <end position="589"/>
    </location>
</feature>
<feature type="compositionally biased region" description="Basic residues" evidence="4">
    <location>
        <begin position="2026"/>
        <end position="2036"/>
    </location>
</feature>
<dbReference type="PANTHER" id="PTHR24251">
    <property type="entry name" value="OVOCHYMASE-RELATED"/>
    <property type="match status" value="1"/>
</dbReference>
<accession>A0A226EXB4</accession>
<feature type="domain" description="CUB" evidence="5">
    <location>
        <begin position="936"/>
        <end position="1072"/>
    </location>
</feature>
<feature type="compositionally biased region" description="Polar residues" evidence="4">
    <location>
        <begin position="2132"/>
        <end position="2149"/>
    </location>
</feature>
<feature type="region of interest" description="Disordered" evidence="4">
    <location>
        <begin position="2020"/>
        <end position="2063"/>
    </location>
</feature>